<sequence>MIDTTEEPNFRIFLDCISTPLIEQCTSASDPNTSKRKMRKAKAGRKTAIKPLSKENDVEETKTNDAEELAEFIEKYSRISHPTSEPYHTQSTPTTPPSKENIPPYTP</sequence>
<feature type="compositionally biased region" description="Basic residues" evidence="1">
    <location>
        <begin position="34"/>
        <end position="48"/>
    </location>
</feature>
<dbReference type="AlphaFoldDB" id="A0A4Z1H695"/>
<protein>
    <submittedName>
        <fullName evidence="2">Uncharacterized protein</fullName>
    </submittedName>
</protein>
<name>A0A4Z1H695_9HELO</name>
<feature type="region of interest" description="Disordered" evidence="1">
    <location>
        <begin position="75"/>
        <end position="107"/>
    </location>
</feature>
<evidence type="ECO:0000256" key="1">
    <source>
        <dbReference type="SAM" id="MobiDB-lite"/>
    </source>
</evidence>
<evidence type="ECO:0000313" key="3">
    <source>
        <dbReference type="Proteomes" id="UP000297452"/>
    </source>
</evidence>
<feature type="compositionally biased region" description="Polar residues" evidence="1">
    <location>
        <begin position="80"/>
        <end position="93"/>
    </location>
</feature>
<accession>A0A4Z1H695</accession>
<proteinExistence type="predicted"/>
<dbReference type="OrthoDB" id="4850648at2759"/>
<evidence type="ECO:0000313" key="2">
    <source>
        <dbReference type="EMBL" id="TGO44684.1"/>
    </source>
</evidence>
<dbReference type="EMBL" id="PQXJ01000763">
    <property type="protein sequence ID" value="TGO44684.1"/>
    <property type="molecule type" value="Genomic_DNA"/>
</dbReference>
<reference evidence="2 3" key="1">
    <citation type="submission" date="2017-12" db="EMBL/GenBank/DDBJ databases">
        <title>Comparative genomics of Botrytis spp.</title>
        <authorList>
            <person name="Valero-Jimenez C.A."/>
            <person name="Tapia P."/>
            <person name="Veloso J."/>
            <person name="Silva-Moreno E."/>
            <person name="Staats M."/>
            <person name="Valdes J.H."/>
            <person name="Van Kan J.A.L."/>
        </authorList>
    </citation>
    <scope>NUCLEOTIDE SEQUENCE [LARGE SCALE GENOMIC DNA]</scope>
    <source>
        <strain evidence="2 3">MUCL2120</strain>
    </source>
</reference>
<dbReference type="Proteomes" id="UP000297452">
    <property type="component" value="Unassembled WGS sequence"/>
</dbReference>
<gene>
    <name evidence="2" type="ORF">BOTNAR_0766g00020</name>
</gene>
<organism evidence="2 3">
    <name type="scientific">Botryotinia narcissicola</name>
    <dbReference type="NCBI Taxonomy" id="278944"/>
    <lineage>
        <taxon>Eukaryota</taxon>
        <taxon>Fungi</taxon>
        <taxon>Dikarya</taxon>
        <taxon>Ascomycota</taxon>
        <taxon>Pezizomycotina</taxon>
        <taxon>Leotiomycetes</taxon>
        <taxon>Helotiales</taxon>
        <taxon>Sclerotiniaceae</taxon>
        <taxon>Botryotinia</taxon>
    </lineage>
</organism>
<dbReference type="STRING" id="278944.A0A4Z1H695"/>
<comment type="caution">
    <text evidence="2">The sequence shown here is derived from an EMBL/GenBank/DDBJ whole genome shotgun (WGS) entry which is preliminary data.</text>
</comment>
<feature type="region of interest" description="Disordered" evidence="1">
    <location>
        <begin position="26"/>
        <end position="48"/>
    </location>
</feature>
<keyword evidence="3" id="KW-1185">Reference proteome</keyword>